<gene>
    <name evidence="1" type="ORF">DFH08DRAFT_678361</name>
</gene>
<evidence type="ECO:0000313" key="1">
    <source>
        <dbReference type="EMBL" id="KAJ7366039.1"/>
    </source>
</evidence>
<keyword evidence="2" id="KW-1185">Reference proteome</keyword>
<sequence length="59" mass="6912">LLHIPDNILNVGPMWCYWNYITKRFVGFIVHSNKSRKTHMRAFLFACGMLRKTLGSSQI</sequence>
<organism evidence="1 2">
    <name type="scientific">Mycena albidolilacea</name>
    <dbReference type="NCBI Taxonomy" id="1033008"/>
    <lineage>
        <taxon>Eukaryota</taxon>
        <taxon>Fungi</taxon>
        <taxon>Dikarya</taxon>
        <taxon>Basidiomycota</taxon>
        <taxon>Agaricomycotina</taxon>
        <taxon>Agaricomycetes</taxon>
        <taxon>Agaricomycetidae</taxon>
        <taxon>Agaricales</taxon>
        <taxon>Marasmiineae</taxon>
        <taxon>Mycenaceae</taxon>
        <taxon>Mycena</taxon>
    </lineage>
</organism>
<reference evidence="1" key="1">
    <citation type="submission" date="2023-03" db="EMBL/GenBank/DDBJ databases">
        <title>Massive genome expansion in bonnet fungi (Mycena s.s.) driven by repeated elements and novel gene families across ecological guilds.</title>
        <authorList>
            <consortium name="Lawrence Berkeley National Laboratory"/>
            <person name="Harder C.B."/>
            <person name="Miyauchi S."/>
            <person name="Viragh M."/>
            <person name="Kuo A."/>
            <person name="Thoen E."/>
            <person name="Andreopoulos B."/>
            <person name="Lu D."/>
            <person name="Skrede I."/>
            <person name="Drula E."/>
            <person name="Henrissat B."/>
            <person name="Morin E."/>
            <person name="Kohler A."/>
            <person name="Barry K."/>
            <person name="LaButti K."/>
            <person name="Morin E."/>
            <person name="Salamov A."/>
            <person name="Lipzen A."/>
            <person name="Mereny Z."/>
            <person name="Hegedus B."/>
            <person name="Baldrian P."/>
            <person name="Stursova M."/>
            <person name="Weitz H."/>
            <person name="Taylor A."/>
            <person name="Grigoriev I.V."/>
            <person name="Nagy L.G."/>
            <person name="Martin F."/>
            <person name="Kauserud H."/>
        </authorList>
    </citation>
    <scope>NUCLEOTIDE SEQUENCE</scope>
    <source>
        <strain evidence="1">CBHHK002</strain>
    </source>
</reference>
<dbReference type="Proteomes" id="UP001218218">
    <property type="component" value="Unassembled WGS sequence"/>
</dbReference>
<feature type="non-terminal residue" evidence="1">
    <location>
        <position position="1"/>
    </location>
</feature>
<dbReference type="AlphaFoldDB" id="A0AAD7AQS1"/>
<dbReference type="EMBL" id="JARIHO010000002">
    <property type="protein sequence ID" value="KAJ7366039.1"/>
    <property type="molecule type" value="Genomic_DNA"/>
</dbReference>
<accession>A0AAD7AQS1</accession>
<evidence type="ECO:0000313" key="2">
    <source>
        <dbReference type="Proteomes" id="UP001218218"/>
    </source>
</evidence>
<name>A0AAD7AQS1_9AGAR</name>
<proteinExistence type="predicted"/>
<comment type="caution">
    <text evidence="1">The sequence shown here is derived from an EMBL/GenBank/DDBJ whole genome shotgun (WGS) entry which is preliminary data.</text>
</comment>
<protein>
    <submittedName>
        <fullName evidence="1">Uncharacterized protein</fullName>
    </submittedName>
</protein>